<evidence type="ECO:0000313" key="2">
    <source>
        <dbReference type="EMBL" id="KAK4455001.1"/>
    </source>
</evidence>
<organism evidence="2 3">
    <name type="scientific">Podospora aff. communis PSN243</name>
    <dbReference type="NCBI Taxonomy" id="3040156"/>
    <lineage>
        <taxon>Eukaryota</taxon>
        <taxon>Fungi</taxon>
        <taxon>Dikarya</taxon>
        <taxon>Ascomycota</taxon>
        <taxon>Pezizomycotina</taxon>
        <taxon>Sordariomycetes</taxon>
        <taxon>Sordariomycetidae</taxon>
        <taxon>Sordariales</taxon>
        <taxon>Podosporaceae</taxon>
        <taxon>Podospora</taxon>
    </lineage>
</organism>
<evidence type="ECO:0000256" key="1">
    <source>
        <dbReference type="SAM" id="Phobius"/>
    </source>
</evidence>
<keyword evidence="1" id="KW-0472">Membrane</keyword>
<name>A0AAV9H7F0_9PEZI</name>
<evidence type="ECO:0000313" key="3">
    <source>
        <dbReference type="Proteomes" id="UP001321760"/>
    </source>
</evidence>
<keyword evidence="1" id="KW-0812">Transmembrane</keyword>
<reference evidence="2" key="2">
    <citation type="submission" date="2023-05" db="EMBL/GenBank/DDBJ databases">
        <authorList>
            <consortium name="Lawrence Berkeley National Laboratory"/>
            <person name="Steindorff A."/>
            <person name="Hensen N."/>
            <person name="Bonometti L."/>
            <person name="Westerberg I."/>
            <person name="Brannstrom I.O."/>
            <person name="Guillou S."/>
            <person name="Cros-Aarteil S."/>
            <person name="Calhoun S."/>
            <person name="Haridas S."/>
            <person name="Kuo A."/>
            <person name="Mondo S."/>
            <person name="Pangilinan J."/>
            <person name="Riley R."/>
            <person name="Labutti K."/>
            <person name="Andreopoulos B."/>
            <person name="Lipzen A."/>
            <person name="Chen C."/>
            <person name="Yanf M."/>
            <person name="Daum C."/>
            <person name="Ng V."/>
            <person name="Clum A."/>
            <person name="Ohm R."/>
            <person name="Martin F."/>
            <person name="Silar P."/>
            <person name="Natvig D."/>
            <person name="Lalanne C."/>
            <person name="Gautier V."/>
            <person name="Ament-Velasquez S.L."/>
            <person name="Kruys A."/>
            <person name="Hutchinson M.I."/>
            <person name="Powell A.J."/>
            <person name="Barry K."/>
            <person name="Miller A.N."/>
            <person name="Grigoriev I.V."/>
            <person name="Debuchy R."/>
            <person name="Gladieux P."/>
            <person name="Thoren M.H."/>
            <person name="Johannesson H."/>
        </authorList>
    </citation>
    <scope>NUCLEOTIDE SEQUENCE</scope>
    <source>
        <strain evidence="2">PSN243</strain>
    </source>
</reference>
<comment type="caution">
    <text evidence="2">The sequence shown here is derived from an EMBL/GenBank/DDBJ whole genome shotgun (WGS) entry which is preliminary data.</text>
</comment>
<proteinExistence type="predicted"/>
<dbReference type="EMBL" id="MU865915">
    <property type="protein sequence ID" value="KAK4455001.1"/>
    <property type="molecule type" value="Genomic_DNA"/>
</dbReference>
<protein>
    <submittedName>
        <fullName evidence="2">Uncharacterized protein</fullName>
    </submittedName>
</protein>
<keyword evidence="1" id="KW-1133">Transmembrane helix</keyword>
<accession>A0AAV9H7F0</accession>
<dbReference type="Proteomes" id="UP001321760">
    <property type="component" value="Unassembled WGS sequence"/>
</dbReference>
<dbReference type="AlphaFoldDB" id="A0AAV9H7F0"/>
<sequence>MALLLRGSPWVRFVWRAGAADQCDGAVVPAVGRAHSRVDLDSPHLVLHLDFYVGPLFFSLFRLLLFMPSCGHAQAANQLDCY</sequence>
<gene>
    <name evidence="2" type="ORF">QBC34DRAFT_391276</name>
</gene>
<feature type="transmembrane region" description="Helical" evidence="1">
    <location>
        <begin position="45"/>
        <end position="65"/>
    </location>
</feature>
<reference evidence="2" key="1">
    <citation type="journal article" date="2023" name="Mol. Phylogenet. Evol.">
        <title>Genome-scale phylogeny and comparative genomics of the fungal order Sordariales.</title>
        <authorList>
            <person name="Hensen N."/>
            <person name="Bonometti L."/>
            <person name="Westerberg I."/>
            <person name="Brannstrom I.O."/>
            <person name="Guillou S."/>
            <person name="Cros-Aarteil S."/>
            <person name="Calhoun S."/>
            <person name="Haridas S."/>
            <person name="Kuo A."/>
            <person name="Mondo S."/>
            <person name="Pangilinan J."/>
            <person name="Riley R."/>
            <person name="LaButti K."/>
            <person name="Andreopoulos B."/>
            <person name="Lipzen A."/>
            <person name="Chen C."/>
            <person name="Yan M."/>
            <person name="Daum C."/>
            <person name="Ng V."/>
            <person name="Clum A."/>
            <person name="Steindorff A."/>
            <person name="Ohm R.A."/>
            <person name="Martin F."/>
            <person name="Silar P."/>
            <person name="Natvig D.O."/>
            <person name="Lalanne C."/>
            <person name="Gautier V."/>
            <person name="Ament-Velasquez S.L."/>
            <person name="Kruys A."/>
            <person name="Hutchinson M.I."/>
            <person name="Powell A.J."/>
            <person name="Barry K."/>
            <person name="Miller A.N."/>
            <person name="Grigoriev I.V."/>
            <person name="Debuchy R."/>
            <person name="Gladieux P."/>
            <person name="Hiltunen Thoren M."/>
            <person name="Johannesson H."/>
        </authorList>
    </citation>
    <scope>NUCLEOTIDE SEQUENCE</scope>
    <source>
        <strain evidence="2">PSN243</strain>
    </source>
</reference>
<keyword evidence="3" id="KW-1185">Reference proteome</keyword>